<dbReference type="EnsemblFungi" id="EJT79563">
    <property type="protein sequence ID" value="EJT79563"/>
    <property type="gene ID" value="GGTG_04648"/>
</dbReference>
<evidence type="ECO:0000313" key="2">
    <source>
        <dbReference type="EMBL" id="EJT79563.1"/>
    </source>
</evidence>
<reference evidence="4" key="1">
    <citation type="submission" date="2010-07" db="EMBL/GenBank/DDBJ databases">
        <title>The genome sequence of Gaeumannomyces graminis var. tritici strain R3-111a-1.</title>
        <authorList>
            <consortium name="The Broad Institute Genome Sequencing Platform"/>
            <person name="Ma L.-J."/>
            <person name="Dead R."/>
            <person name="Young S."/>
            <person name="Zeng Q."/>
            <person name="Koehrsen M."/>
            <person name="Alvarado L."/>
            <person name="Berlin A."/>
            <person name="Chapman S.B."/>
            <person name="Chen Z."/>
            <person name="Freedman E."/>
            <person name="Gellesch M."/>
            <person name="Goldberg J."/>
            <person name="Griggs A."/>
            <person name="Gujja S."/>
            <person name="Heilman E.R."/>
            <person name="Heiman D."/>
            <person name="Hepburn T."/>
            <person name="Howarth C."/>
            <person name="Jen D."/>
            <person name="Larson L."/>
            <person name="Mehta T."/>
            <person name="Neiman D."/>
            <person name="Pearson M."/>
            <person name="Roberts A."/>
            <person name="Saif S."/>
            <person name="Shea T."/>
            <person name="Shenoy N."/>
            <person name="Sisk P."/>
            <person name="Stolte C."/>
            <person name="Sykes S."/>
            <person name="Walk T."/>
            <person name="White J."/>
            <person name="Yandava C."/>
            <person name="Haas B."/>
            <person name="Nusbaum C."/>
            <person name="Birren B."/>
        </authorList>
    </citation>
    <scope>NUCLEOTIDE SEQUENCE [LARGE SCALE GENOMIC DNA]</scope>
    <source>
        <strain evidence="4">R3-111a-1</strain>
    </source>
</reference>
<keyword evidence="4" id="KW-1185">Reference proteome</keyword>
<feature type="compositionally biased region" description="Low complexity" evidence="1">
    <location>
        <begin position="19"/>
        <end position="38"/>
    </location>
</feature>
<gene>
    <name evidence="3" type="primary">20345106</name>
    <name evidence="2" type="ORF">GGTG_04648</name>
</gene>
<reference evidence="3" key="5">
    <citation type="submission" date="2018-04" db="UniProtKB">
        <authorList>
            <consortium name="EnsemblFungi"/>
        </authorList>
    </citation>
    <scope>IDENTIFICATION</scope>
    <source>
        <strain evidence="3">R3-111a-1</strain>
    </source>
</reference>
<protein>
    <submittedName>
        <fullName evidence="2 3">Uncharacterized protein</fullName>
    </submittedName>
</protein>
<feature type="compositionally biased region" description="Low complexity" evidence="1">
    <location>
        <begin position="98"/>
        <end position="109"/>
    </location>
</feature>
<evidence type="ECO:0000313" key="4">
    <source>
        <dbReference type="Proteomes" id="UP000006039"/>
    </source>
</evidence>
<reference evidence="3" key="4">
    <citation type="journal article" date="2015" name="G3 (Bethesda)">
        <title>Genome sequences of three phytopathogenic species of the Magnaporthaceae family of fungi.</title>
        <authorList>
            <person name="Okagaki L.H."/>
            <person name="Nunes C.C."/>
            <person name="Sailsbery J."/>
            <person name="Clay B."/>
            <person name="Brown D."/>
            <person name="John T."/>
            <person name="Oh Y."/>
            <person name="Young N."/>
            <person name="Fitzgerald M."/>
            <person name="Haas B.J."/>
            <person name="Zeng Q."/>
            <person name="Young S."/>
            <person name="Adiconis X."/>
            <person name="Fan L."/>
            <person name="Levin J.Z."/>
            <person name="Mitchell T.K."/>
            <person name="Okubara P.A."/>
            <person name="Farman M.L."/>
            <person name="Kohn L.M."/>
            <person name="Birren B."/>
            <person name="Ma L.-J."/>
            <person name="Dean R.A."/>
        </authorList>
    </citation>
    <scope>NUCLEOTIDE SEQUENCE</scope>
    <source>
        <strain evidence="3">R3-111a-1</strain>
    </source>
</reference>
<feature type="compositionally biased region" description="Low complexity" evidence="1">
    <location>
        <begin position="119"/>
        <end position="132"/>
    </location>
</feature>
<feature type="region of interest" description="Disordered" evidence="1">
    <location>
        <begin position="97"/>
        <end position="267"/>
    </location>
</feature>
<feature type="compositionally biased region" description="Low complexity" evidence="1">
    <location>
        <begin position="165"/>
        <end position="189"/>
    </location>
</feature>
<sequence>MEYTRRALAALGLVRGPAAAAATAAATAPTSNTSPASGRTDNTQSPDQVGPDGKRRCRFFDEQRSEPHPECCGCGHILRDAPPCMCDICHALNFPVPSSSSSSSSSSTSRPVTPKKQGAASSSSSSSSSSSAKPAGAATQTGRDVVMPASGPRRRPQMGEDGGRQARLLLLRQSSSSSSGTDTTASSSDWVRVGSPAAARDGSAALDLPGADDDWGEVRDRNESRQEGDGETAWRAYQSRLLARGSPAAASGGVKKSVRSMAPRDPS</sequence>
<reference evidence="2" key="2">
    <citation type="submission" date="2010-07" db="EMBL/GenBank/DDBJ databases">
        <authorList>
            <consortium name="The Broad Institute Genome Sequencing Platform"/>
            <consortium name="Broad Institute Genome Sequencing Center for Infectious Disease"/>
            <person name="Ma L.-J."/>
            <person name="Dead R."/>
            <person name="Young S."/>
            <person name="Zeng Q."/>
            <person name="Koehrsen M."/>
            <person name="Alvarado L."/>
            <person name="Berlin A."/>
            <person name="Chapman S.B."/>
            <person name="Chen Z."/>
            <person name="Freedman E."/>
            <person name="Gellesch M."/>
            <person name="Goldberg J."/>
            <person name="Griggs A."/>
            <person name="Gujja S."/>
            <person name="Heilman E.R."/>
            <person name="Heiman D."/>
            <person name="Hepburn T."/>
            <person name="Howarth C."/>
            <person name="Jen D."/>
            <person name="Larson L."/>
            <person name="Mehta T."/>
            <person name="Neiman D."/>
            <person name="Pearson M."/>
            <person name="Roberts A."/>
            <person name="Saif S."/>
            <person name="Shea T."/>
            <person name="Shenoy N."/>
            <person name="Sisk P."/>
            <person name="Stolte C."/>
            <person name="Sykes S."/>
            <person name="Walk T."/>
            <person name="White J."/>
            <person name="Yandava C."/>
            <person name="Haas B."/>
            <person name="Nusbaum C."/>
            <person name="Birren B."/>
        </authorList>
    </citation>
    <scope>NUCLEOTIDE SEQUENCE</scope>
    <source>
        <strain evidence="2">R3-111a-1</strain>
    </source>
</reference>
<name>J3NTP8_GAET3</name>
<dbReference type="GeneID" id="20345106"/>
<reference evidence="2" key="3">
    <citation type="submission" date="2010-09" db="EMBL/GenBank/DDBJ databases">
        <title>Annotation of Gaeumannomyces graminis var. tritici R3-111a-1.</title>
        <authorList>
            <consortium name="The Broad Institute Genome Sequencing Platform"/>
            <person name="Ma L.-J."/>
            <person name="Dead R."/>
            <person name="Young S.K."/>
            <person name="Zeng Q."/>
            <person name="Gargeya S."/>
            <person name="Fitzgerald M."/>
            <person name="Haas B."/>
            <person name="Abouelleil A."/>
            <person name="Alvarado L."/>
            <person name="Arachchi H.M."/>
            <person name="Berlin A."/>
            <person name="Brown A."/>
            <person name="Chapman S.B."/>
            <person name="Chen Z."/>
            <person name="Dunbar C."/>
            <person name="Freedman E."/>
            <person name="Gearin G."/>
            <person name="Gellesch M."/>
            <person name="Goldberg J."/>
            <person name="Griggs A."/>
            <person name="Gujja S."/>
            <person name="Heiman D."/>
            <person name="Howarth C."/>
            <person name="Larson L."/>
            <person name="Lui A."/>
            <person name="MacDonald P.J.P."/>
            <person name="Mehta T."/>
            <person name="Montmayeur A."/>
            <person name="Murphy C."/>
            <person name="Neiman D."/>
            <person name="Pearson M."/>
            <person name="Priest M."/>
            <person name="Roberts A."/>
            <person name="Saif S."/>
            <person name="Shea T."/>
            <person name="Shenoy N."/>
            <person name="Sisk P."/>
            <person name="Stolte C."/>
            <person name="Sykes S."/>
            <person name="Yandava C."/>
            <person name="Wortman J."/>
            <person name="Nusbaum C."/>
            <person name="Birren B."/>
        </authorList>
    </citation>
    <scope>NUCLEOTIDE SEQUENCE</scope>
    <source>
        <strain evidence="2">R3-111a-1</strain>
    </source>
</reference>
<evidence type="ECO:0000256" key="1">
    <source>
        <dbReference type="SAM" id="MobiDB-lite"/>
    </source>
</evidence>
<accession>J3NTP8</accession>
<feature type="compositionally biased region" description="Basic and acidic residues" evidence="1">
    <location>
        <begin position="216"/>
        <end position="228"/>
    </location>
</feature>
<dbReference type="AlphaFoldDB" id="J3NTP8"/>
<dbReference type="RefSeq" id="XP_009220708.1">
    <property type="nucleotide sequence ID" value="XM_009222444.1"/>
</dbReference>
<evidence type="ECO:0000313" key="3">
    <source>
        <dbReference type="EnsemblFungi" id="EJT79563"/>
    </source>
</evidence>
<dbReference type="EMBL" id="GL385396">
    <property type="protein sequence ID" value="EJT79563.1"/>
    <property type="molecule type" value="Genomic_DNA"/>
</dbReference>
<dbReference type="HOGENOM" id="CLU_1042226_0_0_1"/>
<dbReference type="VEuPathDB" id="FungiDB:GGTG_04648"/>
<dbReference type="OrthoDB" id="10577723at2759"/>
<feature type="region of interest" description="Disordered" evidence="1">
    <location>
        <begin position="19"/>
        <end position="55"/>
    </location>
</feature>
<proteinExistence type="predicted"/>
<dbReference type="Proteomes" id="UP000006039">
    <property type="component" value="Unassembled WGS sequence"/>
</dbReference>
<dbReference type="eggNOG" id="ENOG502T4RX">
    <property type="taxonomic scope" value="Eukaryota"/>
</dbReference>
<organism evidence="2">
    <name type="scientific">Gaeumannomyces tritici (strain R3-111a-1)</name>
    <name type="common">Wheat and barley take-all root rot fungus</name>
    <name type="synonym">Gaeumannomyces graminis var. tritici</name>
    <dbReference type="NCBI Taxonomy" id="644352"/>
    <lineage>
        <taxon>Eukaryota</taxon>
        <taxon>Fungi</taxon>
        <taxon>Dikarya</taxon>
        <taxon>Ascomycota</taxon>
        <taxon>Pezizomycotina</taxon>
        <taxon>Sordariomycetes</taxon>
        <taxon>Sordariomycetidae</taxon>
        <taxon>Magnaporthales</taxon>
        <taxon>Magnaporthaceae</taxon>
        <taxon>Gaeumannomyces</taxon>
    </lineage>
</organism>